<dbReference type="InterPro" id="IPR057670">
    <property type="entry name" value="SH3_retrovirus"/>
</dbReference>
<sequence length="258" mass="29164">MVLRVEKQREVHGSYNDNIESNALLAKTQFYKKEGMESIKKEEGSGRGNSKRVDKANKHCSHYNMNGHVKETCFKLHGYSDWYKDLKGGKGSGRNVANMVDTPLDIEDDNEDKKSNRVLLLICQGQKAFQAYDVESHKVYVIRDIVFHESIFPFSKSLEHTDALPLPIVTETDDILNTPQLDQPIEPEIQLNDLTPEISEQNDIEPIPPSPIAPDQSPTQSTLVPRRSTRPKQKPICLNDFVTNMATASTLPTARIFD</sequence>
<dbReference type="AlphaFoldDB" id="A0A823A5F7"/>
<accession>A0A823A5F7</accession>
<evidence type="ECO:0000313" key="4">
    <source>
        <dbReference type="Proteomes" id="UP000607653"/>
    </source>
</evidence>
<protein>
    <recommendedName>
        <fullName evidence="2">Retroviral polymerase SH3-like domain-containing protein</fullName>
    </recommendedName>
</protein>
<comment type="caution">
    <text evidence="3">The sequence shown here is derived from an EMBL/GenBank/DDBJ whole genome shotgun (WGS) entry which is preliminary data.</text>
</comment>
<dbReference type="Pfam" id="PF25597">
    <property type="entry name" value="SH3_retrovirus"/>
    <property type="match status" value="1"/>
</dbReference>
<feature type="domain" description="Retroviral polymerase SH3-like" evidence="2">
    <location>
        <begin position="119"/>
        <end position="157"/>
    </location>
</feature>
<dbReference type="PANTHER" id="PTHR34222:SF99">
    <property type="entry name" value="PROTEIN, PUTATIVE-RELATED"/>
    <property type="match status" value="1"/>
</dbReference>
<proteinExistence type="predicted"/>
<dbReference type="PANTHER" id="PTHR34222">
    <property type="entry name" value="GAG_PRE-INTEGRS DOMAIN-CONTAINING PROTEIN"/>
    <property type="match status" value="1"/>
</dbReference>
<feature type="region of interest" description="Disordered" evidence="1">
    <location>
        <begin position="200"/>
        <end position="236"/>
    </location>
</feature>
<reference evidence="3 4" key="1">
    <citation type="journal article" date="2020" name="Mol. Biol. Evol.">
        <title>Distinct Expression and Methylation Patterns for Genes with Different Fates following a Single Whole-Genome Duplication in Flowering Plants.</title>
        <authorList>
            <person name="Shi T."/>
            <person name="Rahmani R.S."/>
            <person name="Gugger P.F."/>
            <person name="Wang M."/>
            <person name="Li H."/>
            <person name="Zhang Y."/>
            <person name="Li Z."/>
            <person name="Wang Q."/>
            <person name="Van de Peer Y."/>
            <person name="Marchal K."/>
            <person name="Chen J."/>
        </authorList>
    </citation>
    <scope>NUCLEOTIDE SEQUENCE [LARGE SCALE GENOMIC DNA]</scope>
    <source>
        <tissue evidence="3">Leaf</tissue>
    </source>
</reference>
<gene>
    <name evidence="3" type="ORF">HUJ06_032017</name>
</gene>
<evidence type="ECO:0000256" key="1">
    <source>
        <dbReference type="SAM" id="MobiDB-lite"/>
    </source>
</evidence>
<evidence type="ECO:0000259" key="2">
    <source>
        <dbReference type="Pfam" id="PF25597"/>
    </source>
</evidence>
<dbReference type="EMBL" id="DUZY01000414">
    <property type="protein sequence ID" value="DAD49776.1"/>
    <property type="molecule type" value="Genomic_DNA"/>
</dbReference>
<name>A0A823A5F7_NELNU</name>
<evidence type="ECO:0000313" key="3">
    <source>
        <dbReference type="EMBL" id="DAD49776.1"/>
    </source>
</evidence>
<keyword evidence="4" id="KW-1185">Reference proteome</keyword>
<dbReference type="Proteomes" id="UP000607653">
    <property type="component" value="Unassembled WGS sequence"/>
</dbReference>
<organism evidence="3 4">
    <name type="scientific">Nelumbo nucifera</name>
    <name type="common">Sacred lotus</name>
    <dbReference type="NCBI Taxonomy" id="4432"/>
    <lineage>
        <taxon>Eukaryota</taxon>
        <taxon>Viridiplantae</taxon>
        <taxon>Streptophyta</taxon>
        <taxon>Embryophyta</taxon>
        <taxon>Tracheophyta</taxon>
        <taxon>Spermatophyta</taxon>
        <taxon>Magnoliopsida</taxon>
        <taxon>Proteales</taxon>
        <taxon>Nelumbonaceae</taxon>
        <taxon>Nelumbo</taxon>
    </lineage>
</organism>